<comment type="caution">
    <text evidence="3">The sequence shown here is derived from an EMBL/GenBank/DDBJ whole genome shotgun (WGS) entry which is preliminary data.</text>
</comment>
<feature type="region of interest" description="Disordered" evidence="2">
    <location>
        <begin position="1602"/>
        <end position="1621"/>
    </location>
</feature>
<evidence type="ECO:0000313" key="4">
    <source>
        <dbReference type="Proteomes" id="UP001162162"/>
    </source>
</evidence>
<dbReference type="PANTHER" id="PTHR45615:SF63">
    <property type="entry name" value="CHROMOSOME UNDETERMINED SCAFFOLD_10, WHOLE GENOME SHOTGUN SEQUENCE"/>
    <property type="match status" value="1"/>
</dbReference>
<feature type="coiled-coil region" evidence="1">
    <location>
        <begin position="1229"/>
        <end position="1415"/>
    </location>
</feature>
<feature type="coiled-coil region" evidence="1">
    <location>
        <begin position="943"/>
        <end position="976"/>
    </location>
</feature>
<keyword evidence="4" id="KW-1185">Reference proteome</keyword>
<evidence type="ECO:0000256" key="2">
    <source>
        <dbReference type="SAM" id="MobiDB-lite"/>
    </source>
</evidence>
<sequence length="1621" mass="186085">MCTIDMRGRSYGPDGCQVPVGGGGGTCGETRTLEIINEFRRLYEEKMQEIDTAGGGDCLQVSRGISRGARVSFRHSAGKSSKAGISNFQEKIKLQQDWIGDLTAQNEMLVKAVEELEREATERVHVLEEKLHQSAQCICEVMKRYREYDVTSDLLAEPLQRVFCLENDQKNLLEFVRRIREENRWDVHGLKFYAVSYRDLFGSPEVQKPEPDSKKGAYKNTGCAKKEETLKTRECYITELHDKLDYYNKFGDVECLSKELECKREECISLQRSMKDTQQALVEEIATKYDAILQLKKECQQLEERCIQADKQTAFKDDIIKELRKEIKQLKQQVSLPEKPFKSNSLPKPALGVPESYLVINHSRKVVQSGKSTVIYLRSESDDKTANAIYKEHTSTCARCRKKLEDDLAGKPAEDEPKGGVGSAVRSLHLCKSENDLNAFKKSLRPVKERSRLTSGGLNRCNTSVGASDAFEARLRRGAVVDGLKEDCESLLEKVTLLEKYLDELKLLANNNLREYLEREETHISCTPRISEKRYSDENPWFENFDIDENLLKVIEDVVVDLNRVIEVKDTQLRKQLELIKILVSKLFHVDKGLQFLEERASEMKKKIAQLKDTVKELVWSLHEAEEKLERESKVCKICKGRAKVSFVENAEVQACIDGADTDQMETVQKRDEIIKVQSDTVNILQRELESLKGQESELRKEREKQCCEVQILKNRVSDLENALQDAEGRAANLQTAVDLYLNSVNVLEASEEKCKIETSKKLTISNLQSALVAAKQELDEVKQRSQESVSLGWASRWFGLSVLHEREQHGLINCFNVIMADAEFEKQNLEEQCGYVIEEYEYLQDMNFDLEVEHCNSLQDVDVLENQLFKYQSLLRSSEDECSEYRNYCKKLAKQKKCYEEVVAYFKKEMATMSEQLCNLQELLTLSNESAQEETCKLVQAYVNVQAENEKLSTRLAAAEQKAVLESQMNELRETKICELQQLISERELDLGRHDQAILNIRQSLQCSLEQNEELQATIVELHGTIAQLQDAVRMYEADNCRGHEGTEQCWAQIACCKNKLEELKEALDEKTAELCKLEMAYNDQARALKSAQMELKETRERQKDKQRQLKCAAEELKQKLAKSEEGYCKACCEITNLQTQLAALARKEAVKDLEVKRYRKIVSDLKNTLIELNKSLASGKIEASSAQNKCRRSECRKNVQPHADGANKPHDACLNCPCEVEFYQSIVETLKKSVIDLKKKLAESQDKNRDLEDACKCKDARLEELSTGKDKEHDELRKRLAEKLKQSQAEEARYLEMASQFEKELNAVRQELEVKTLQLNEVKHSAQEINSTKCIQLACAQEELDALKEEMNRMLRQHCVLNAENEKLHAQGACMQATVSKLEEKSQLLKGQLERYLDELQGVQREKEALVQKNCELLSELRSLQSNFGSVAKHQRYTSDSVKVLESELIEMRHERDEVCLESRNVINNVRAWLQEQRKIDEVVTRRERDYCDTIRRLRQDHEDMQRPYTSTPQRPCKKVVAPCVKSASPPPQCPSPWSLGSQGTASIHDGRSPSRSPCPDEECDWYSSTMTPTREEEDDDEDWVSKVEHLAAQVRRTNNIWKKKMKHPDDVVSRDTKK</sequence>
<protein>
    <recommendedName>
        <fullName evidence="5">Myosin heavy chain</fullName>
    </recommendedName>
</protein>
<reference evidence="3" key="1">
    <citation type="journal article" date="2023" name="Insect Mol. Biol.">
        <title>Genome sequencing provides insights into the evolution of gene families encoding plant cell wall-degrading enzymes in longhorned beetles.</title>
        <authorList>
            <person name="Shin N.R."/>
            <person name="Okamura Y."/>
            <person name="Kirsch R."/>
            <person name="Pauchet Y."/>
        </authorList>
    </citation>
    <scope>NUCLEOTIDE SEQUENCE</scope>
    <source>
        <strain evidence="3">AMC_N1</strain>
    </source>
</reference>
<name>A0AAV8Z4D2_9CUCU</name>
<evidence type="ECO:0000256" key="1">
    <source>
        <dbReference type="SAM" id="Coils"/>
    </source>
</evidence>
<dbReference type="EMBL" id="JAPWTK010000015">
    <property type="protein sequence ID" value="KAJ8958819.1"/>
    <property type="molecule type" value="Genomic_DNA"/>
</dbReference>
<evidence type="ECO:0008006" key="5">
    <source>
        <dbReference type="Google" id="ProtNLM"/>
    </source>
</evidence>
<organism evidence="3 4">
    <name type="scientific">Aromia moschata</name>
    <dbReference type="NCBI Taxonomy" id="1265417"/>
    <lineage>
        <taxon>Eukaryota</taxon>
        <taxon>Metazoa</taxon>
        <taxon>Ecdysozoa</taxon>
        <taxon>Arthropoda</taxon>
        <taxon>Hexapoda</taxon>
        <taxon>Insecta</taxon>
        <taxon>Pterygota</taxon>
        <taxon>Neoptera</taxon>
        <taxon>Endopterygota</taxon>
        <taxon>Coleoptera</taxon>
        <taxon>Polyphaga</taxon>
        <taxon>Cucujiformia</taxon>
        <taxon>Chrysomeloidea</taxon>
        <taxon>Cerambycidae</taxon>
        <taxon>Cerambycinae</taxon>
        <taxon>Callichromatini</taxon>
        <taxon>Aromia</taxon>
    </lineage>
</organism>
<accession>A0AAV8Z4D2</accession>
<feature type="coiled-coil region" evidence="1">
    <location>
        <begin position="253"/>
        <end position="333"/>
    </location>
</feature>
<feature type="coiled-coil region" evidence="1">
    <location>
        <begin position="1013"/>
        <end position="1128"/>
    </location>
</feature>
<gene>
    <name evidence="3" type="ORF">NQ318_019579</name>
</gene>
<feature type="coiled-coil region" evidence="1">
    <location>
        <begin position="99"/>
        <end position="130"/>
    </location>
</feature>
<dbReference type="PANTHER" id="PTHR45615">
    <property type="entry name" value="MYOSIN HEAVY CHAIN, NON-MUSCLE"/>
    <property type="match status" value="1"/>
</dbReference>
<feature type="coiled-coil region" evidence="1">
    <location>
        <begin position="594"/>
        <end position="628"/>
    </location>
</feature>
<feature type="compositionally biased region" description="Basic and acidic residues" evidence="2">
    <location>
        <begin position="1610"/>
        <end position="1621"/>
    </location>
</feature>
<feature type="region of interest" description="Disordered" evidence="2">
    <location>
        <begin position="1528"/>
        <end position="1586"/>
    </location>
</feature>
<feature type="coiled-coil region" evidence="1">
    <location>
        <begin position="675"/>
        <end position="737"/>
    </location>
</feature>
<keyword evidence="1" id="KW-0175">Coiled coil</keyword>
<evidence type="ECO:0000313" key="3">
    <source>
        <dbReference type="EMBL" id="KAJ8958819.1"/>
    </source>
</evidence>
<proteinExistence type="predicted"/>
<dbReference type="Proteomes" id="UP001162162">
    <property type="component" value="Unassembled WGS sequence"/>
</dbReference>